<dbReference type="Gene3D" id="3.10.290.10">
    <property type="entry name" value="RNA-binding S4 domain"/>
    <property type="match status" value="1"/>
</dbReference>
<evidence type="ECO:0000256" key="2">
    <source>
        <dbReference type="ARBA" id="ARBA00029460"/>
    </source>
</evidence>
<dbReference type="SUPFAM" id="SSF55174">
    <property type="entry name" value="Alpha-L RNA-binding motif"/>
    <property type="match status" value="1"/>
</dbReference>
<dbReference type="Pfam" id="PF01479">
    <property type="entry name" value="S4"/>
    <property type="match status" value="1"/>
</dbReference>
<dbReference type="NCBIfam" id="TIGR00478">
    <property type="entry name" value="tly"/>
    <property type="match status" value="1"/>
</dbReference>
<proteinExistence type="inferred from homology"/>
<evidence type="ECO:0000256" key="1">
    <source>
        <dbReference type="ARBA" id="ARBA00022884"/>
    </source>
</evidence>
<keyword evidence="4" id="KW-0808">Transferase</keyword>
<keyword evidence="5" id="KW-1185">Reference proteome</keyword>
<dbReference type="InterPro" id="IPR036986">
    <property type="entry name" value="S4_RNA-bd_sf"/>
</dbReference>
<dbReference type="GO" id="GO:0008168">
    <property type="term" value="F:methyltransferase activity"/>
    <property type="evidence" value="ECO:0007669"/>
    <property type="project" value="UniProtKB-KW"/>
</dbReference>
<keyword evidence="1" id="KW-0694">RNA-binding</keyword>
<dbReference type="PANTHER" id="PTHR32319:SF0">
    <property type="entry name" value="BACTERIAL HEMOLYSIN-LIKE PROTEIN"/>
    <property type="match status" value="1"/>
</dbReference>
<evidence type="ECO:0000313" key="4">
    <source>
        <dbReference type="EMBL" id="WOJ89667.1"/>
    </source>
</evidence>
<dbReference type="InterPro" id="IPR004538">
    <property type="entry name" value="Hemolysin_A/TlyA"/>
</dbReference>
<dbReference type="Gene3D" id="3.40.50.150">
    <property type="entry name" value="Vaccinia Virus protein VP39"/>
    <property type="match status" value="1"/>
</dbReference>
<dbReference type="SUPFAM" id="SSF53335">
    <property type="entry name" value="S-adenosyl-L-methionine-dependent methyltransferases"/>
    <property type="match status" value="1"/>
</dbReference>
<reference evidence="4 5" key="1">
    <citation type="submission" date="2023-10" db="EMBL/GenBank/DDBJ databases">
        <title>Novel methanotroph of the genus Methylocapsa from a subarctic wetland.</title>
        <authorList>
            <person name="Belova S.E."/>
            <person name="Oshkin I.Y."/>
            <person name="Miroshnikov K."/>
            <person name="Dedysh S.N."/>
        </authorList>
    </citation>
    <scope>NUCLEOTIDE SEQUENCE [LARGE SCALE GENOMIC DNA]</scope>
    <source>
        <strain evidence="4 5">RX1</strain>
    </source>
</reference>
<dbReference type="InterPro" id="IPR002877">
    <property type="entry name" value="RNA_MeTrfase_FtsJ_dom"/>
</dbReference>
<evidence type="ECO:0000313" key="5">
    <source>
        <dbReference type="Proteomes" id="UP001626536"/>
    </source>
</evidence>
<dbReference type="RefSeq" id="WP_407339111.1">
    <property type="nucleotide sequence ID" value="NZ_CP136862.1"/>
</dbReference>
<comment type="similarity">
    <text evidence="2">Belongs to the TlyA family.</text>
</comment>
<evidence type="ECO:0000259" key="3">
    <source>
        <dbReference type="SMART" id="SM00363"/>
    </source>
</evidence>
<dbReference type="PIRSF" id="PIRSF005578">
    <property type="entry name" value="TlyA"/>
    <property type="match status" value="1"/>
</dbReference>
<dbReference type="InterPro" id="IPR029063">
    <property type="entry name" value="SAM-dependent_MTases_sf"/>
</dbReference>
<name>A0ABZ0HQU1_9HYPH</name>
<organism evidence="4 5">
    <name type="scientific">Methylocapsa polymorpha</name>
    <dbReference type="NCBI Taxonomy" id="3080828"/>
    <lineage>
        <taxon>Bacteria</taxon>
        <taxon>Pseudomonadati</taxon>
        <taxon>Pseudomonadota</taxon>
        <taxon>Alphaproteobacteria</taxon>
        <taxon>Hyphomicrobiales</taxon>
        <taxon>Beijerinckiaceae</taxon>
        <taxon>Methylocapsa</taxon>
    </lineage>
</organism>
<dbReference type="SMART" id="SM00363">
    <property type="entry name" value="S4"/>
    <property type="match status" value="1"/>
</dbReference>
<accession>A0ABZ0HQU1</accession>
<feature type="domain" description="RNA-binding S4" evidence="3">
    <location>
        <begin position="14"/>
        <end position="75"/>
    </location>
</feature>
<gene>
    <name evidence="4" type="ORF">RZS28_18095</name>
</gene>
<sequence>MRRNAASETQIESKRADLALVDRNFFKSRAKAQEAIAAGLVRVDGKILRKPSEPIGSSAQIEAMAPYPWVSRGGVKLAAALDGFGFDPNGLTCLDIGASTGGFTHVLLSRGAAEVVAIDVGHGQLHPDIARDPRVKSHEGTDARSLTRASLASAPQLVTCDVSFISLALVLPAVLPLAAENAGLVALIKPQFEAGPGHVVKGVVKDEGVRRKVCADVELLILRLGWRVVGLLPSPIEGGDGNREYLIGAARA</sequence>
<dbReference type="InterPro" id="IPR002942">
    <property type="entry name" value="S4_RNA-bd"/>
</dbReference>
<dbReference type="CDD" id="cd00165">
    <property type="entry name" value="S4"/>
    <property type="match status" value="1"/>
</dbReference>
<dbReference type="EMBL" id="CP136862">
    <property type="protein sequence ID" value="WOJ89667.1"/>
    <property type="molecule type" value="Genomic_DNA"/>
</dbReference>
<dbReference type="PANTHER" id="PTHR32319">
    <property type="entry name" value="BACTERIAL HEMOLYSIN-LIKE PROTEIN"/>
    <property type="match status" value="1"/>
</dbReference>
<dbReference type="CDD" id="cd02440">
    <property type="entry name" value="AdoMet_MTases"/>
    <property type="match status" value="1"/>
</dbReference>
<dbReference type="InterPro" id="IPR047048">
    <property type="entry name" value="TlyA"/>
</dbReference>
<keyword evidence="4" id="KW-0489">Methyltransferase</keyword>
<dbReference type="Pfam" id="PF01728">
    <property type="entry name" value="FtsJ"/>
    <property type="match status" value="1"/>
</dbReference>
<dbReference type="GO" id="GO:0032259">
    <property type="term" value="P:methylation"/>
    <property type="evidence" value="ECO:0007669"/>
    <property type="project" value="UniProtKB-KW"/>
</dbReference>
<protein>
    <submittedName>
        <fullName evidence="4">TlyA family RNA methyltransferase</fullName>
    </submittedName>
</protein>
<dbReference type="Proteomes" id="UP001626536">
    <property type="component" value="Chromosome"/>
</dbReference>